<accession>A0A7R6JWH4</accession>
<dbReference type="PANTHER" id="PTHR32322:SF2">
    <property type="entry name" value="EAMA DOMAIN-CONTAINING PROTEIN"/>
    <property type="match status" value="1"/>
</dbReference>
<dbReference type="Pfam" id="PF00892">
    <property type="entry name" value="EamA"/>
    <property type="match status" value="2"/>
</dbReference>
<evidence type="ECO:0000256" key="5">
    <source>
        <dbReference type="ARBA" id="ARBA00023136"/>
    </source>
</evidence>
<dbReference type="InterPro" id="IPR050638">
    <property type="entry name" value="AA-Vitamin_Transporters"/>
</dbReference>
<feature type="domain" description="EamA" evidence="7">
    <location>
        <begin position="12"/>
        <end position="152"/>
    </location>
</feature>
<sequence length="320" mass="32035">MSSAVPTLSTGRGLLYVAFAATSWGTAGAAAALCFDGSGLGPLALTFWRSLGGLALLLLASRVTRRRTPAAPAQPRRRRITDTLVNGLGLTLFQAAYFEAVQGTGLAVATVVTLGAAPVMIALGARVTMGERIGGTGTVAVTGALTGLAVLVLGDGGGSGEVRPAGIVWALLSAAGYACITLHTRRQGRTGRPSDAFATTVRSFAVCAVCLFPFAAAEGLWPHSAGLGRTVALLLYIAAVPTALGYALYFAGAATVRATTASVIALIEPVSATVIAVALLGEHLTAATVAGTAVLLASVTGLALAEARLAVRTRPAPATG</sequence>
<dbReference type="InterPro" id="IPR037185">
    <property type="entry name" value="EmrE-like"/>
</dbReference>
<dbReference type="AlphaFoldDB" id="A0A7R6JWH4"/>
<evidence type="ECO:0000259" key="7">
    <source>
        <dbReference type="Pfam" id="PF00892"/>
    </source>
</evidence>
<comment type="similarity">
    <text evidence="2">Belongs to the EamA transporter family.</text>
</comment>
<dbReference type="PANTHER" id="PTHR32322">
    <property type="entry name" value="INNER MEMBRANE TRANSPORTER"/>
    <property type="match status" value="1"/>
</dbReference>
<name>A0A7R6JWH4_9ACTN</name>
<feature type="transmembrane region" description="Helical" evidence="6">
    <location>
        <begin position="261"/>
        <end position="280"/>
    </location>
</feature>
<evidence type="ECO:0000256" key="2">
    <source>
        <dbReference type="ARBA" id="ARBA00007362"/>
    </source>
</evidence>
<feature type="transmembrane region" description="Helical" evidence="6">
    <location>
        <begin position="286"/>
        <end position="305"/>
    </location>
</feature>
<dbReference type="SUPFAM" id="SSF103481">
    <property type="entry name" value="Multidrug resistance efflux transporter EmrE"/>
    <property type="match status" value="2"/>
</dbReference>
<feature type="domain" description="EamA" evidence="7">
    <location>
        <begin position="165"/>
        <end position="302"/>
    </location>
</feature>
<feature type="transmembrane region" description="Helical" evidence="6">
    <location>
        <begin position="80"/>
        <end position="98"/>
    </location>
</feature>
<keyword evidence="3 6" id="KW-0812">Transmembrane</keyword>
<comment type="subcellular location">
    <subcellularLocation>
        <location evidence="1">Membrane</location>
        <topology evidence="1">Multi-pass membrane protein</topology>
    </subcellularLocation>
</comment>
<feature type="transmembrane region" description="Helical" evidence="6">
    <location>
        <begin position="135"/>
        <end position="154"/>
    </location>
</feature>
<feature type="transmembrane region" description="Helical" evidence="6">
    <location>
        <begin position="196"/>
        <end position="215"/>
    </location>
</feature>
<feature type="transmembrane region" description="Helical" evidence="6">
    <location>
        <begin position="42"/>
        <end position="60"/>
    </location>
</feature>
<proteinExistence type="inferred from homology"/>
<protein>
    <recommendedName>
        <fullName evidence="7">EamA domain-containing protein</fullName>
    </recommendedName>
</protein>
<evidence type="ECO:0000313" key="8">
    <source>
        <dbReference type="EMBL" id="AUV64114.1"/>
    </source>
</evidence>
<evidence type="ECO:0000256" key="3">
    <source>
        <dbReference type="ARBA" id="ARBA00022692"/>
    </source>
</evidence>
<organism evidence="8">
    <name type="scientific">Streptomyces citricolor</name>
    <dbReference type="NCBI Taxonomy" id="212427"/>
    <lineage>
        <taxon>Bacteria</taxon>
        <taxon>Bacillati</taxon>
        <taxon>Actinomycetota</taxon>
        <taxon>Actinomycetes</taxon>
        <taxon>Kitasatosporales</taxon>
        <taxon>Streptomycetaceae</taxon>
        <taxon>Streptomyces</taxon>
    </lineage>
</organism>
<feature type="transmembrane region" description="Helical" evidence="6">
    <location>
        <begin position="227"/>
        <end position="249"/>
    </location>
</feature>
<evidence type="ECO:0000256" key="6">
    <source>
        <dbReference type="SAM" id="Phobius"/>
    </source>
</evidence>
<dbReference type="GO" id="GO:0016020">
    <property type="term" value="C:membrane"/>
    <property type="evidence" value="ECO:0007669"/>
    <property type="project" value="UniProtKB-SubCell"/>
</dbReference>
<keyword evidence="5 6" id="KW-0472">Membrane</keyword>
<feature type="transmembrane region" description="Helical" evidence="6">
    <location>
        <begin position="104"/>
        <end position="123"/>
    </location>
</feature>
<keyword evidence="4 6" id="KW-1133">Transmembrane helix</keyword>
<evidence type="ECO:0000256" key="4">
    <source>
        <dbReference type="ARBA" id="ARBA00022989"/>
    </source>
</evidence>
<feature type="transmembrane region" description="Helical" evidence="6">
    <location>
        <begin position="166"/>
        <end position="184"/>
    </location>
</feature>
<evidence type="ECO:0000256" key="1">
    <source>
        <dbReference type="ARBA" id="ARBA00004141"/>
    </source>
</evidence>
<reference evidence="8" key="1">
    <citation type="submission" date="2016-12" db="EMBL/GenBank/DDBJ databases">
        <title>Gene cluster of aristeromycin and coformycin.</title>
        <authorList>
            <person name="Chen W."/>
            <person name="Xu G."/>
        </authorList>
    </citation>
    <scope>NUCLEOTIDE SEQUENCE</scope>
    <source>
        <strain evidence="8">JCM 5028</strain>
    </source>
</reference>
<dbReference type="EMBL" id="KY313600">
    <property type="protein sequence ID" value="AUV64114.1"/>
    <property type="molecule type" value="Genomic_DNA"/>
</dbReference>
<dbReference type="InterPro" id="IPR000620">
    <property type="entry name" value="EamA_dom"/>
</dbReference>